<dbReference type="EMBL" id="JBHUEQ010000016">
    <property type="protein sequence ID" value="MFD1745780.1"/>
    <property type="molecule type" value="Genomic_DNA"/>
</dbReference>
<dbReference type="InterPro" id="IPR043733">
    <property type="entry name" value="DUF5677"/>
</dbReference>
<evidence type="ECO:0000313" key="2">
    <source>
        <dbReference type="Proteomes" id="UP001597322"/>
    </source>
</evidence>
<name>A0ABW4M393_9HYPH</name>
<gene>
    <name evidence="1" type="ORF">ACFSE1_09935</name>
</gene>
<accession>A0ABW4M393</accession>
<comment type="caution">
    <text evidence="1">The sequence shown here is derived from an EMBL/GenBank/DDBJ whole genome shotgun (WGS) entry which is preliminary data.</text>
</comment>
<protein>
    <submittedName>
        <fullName evidence="1">DUF5677 domain-containing protein</fullName>
    </submittedName>
</protein>
<sequence length="233" mass="26890">MGGSAIRFLVDETAIVAAHDRMIASDEDLSRHLDHINSCLDFLSRLPELHTETNEDELTLLRLSIRCFNSGASALRLLRCGYFQPAMTMVRDLIEIYFLMDLFTKQPQSFRDWRTMSEKERKKHFKPIRVRERLDEIDGFKEKKRQKSYDMLSHHAAHVNPNGHQLISPGNMTQIGPFPDYGLFRAGFEELATHLGFASVVVCNLVKTDREDALRVKAAFLTNLGFWKDRYLA</sequence>
<dbReference type="Pfam" id="PF18928">
    <property type="entry name" value="DUF5677"/>
    <property type="match status" value="1"/>
</dbReference>
<dbReference type="RefSeq" id="WP_377400124.1">
    <property type="nucleotide sequence ID" value="NZ_JBHUEQ010000016.1"/>
</dbReference>
<proteinExistence type="predicted"/>
<evidence type="ECO:0000313" key="1">
    <source>
        <dbReference type="EMBL" id="MFD1745780.1"/>
    </source>
</evidence>
<keyword evidence="2" id="KW-1185">Reference proteome</keyword>
<reference evidence="2" key="1">
    <citation type="journal article" date="2019" name="Int. J. Syst. Evol. Microbiol.">
        <title>The Global Catalogue of Microorganisms (GCM) 10K type strain sequencing project: providing services to taxonomists for standard genome sequencing and annotation.</title>
        <authorList>
            <consortium name="The Broad Institute Genomics Platform"/>
            <consortium name="The Broad Institute Genome Sequencing Center for Infectious Disease"/>
            <person name="Wu L."/>
            <person name="Ma J."/>
        </authorList>
    </citation>
    <scope>NUCLEOTIDE SEQUENCE [LARGE SCALE GENOMIC DNA]</scope>
    <source>
        <strain evidence="2">CG52</strain>
    </source>
</reference>
<organism evidence="1 2">
    <name type="scientific">Rhizobium helianthi</name>
    <dbReference type="NCBI Taxonomy" id="1132695"/>
    <lineage>
        <taxon>Bacteria</taxon>
        <taxon>Pseudomonadati</taxon>
        <taxon>Pseudomonadota</taxon>
        <taxon>Alphaproteobacteria</taxon>
        <taxon>Hyphomicrobiales</taxon>
        <taxon>Rhizobiaceae</taxon>
        <taxon>Rhizobium/Agrobacterium group</taxon>
        <taxon>Rhizobium</taxon>
    </lineage>
</organism>
<dbReference type="Proteomes" id="UP001597322">
    <property type="component" value="Unassembled WGS sequence"/>
</dbReference>